<dbReference type="GO" id="GO:0006529">
    <property type="term" value="P:asparagine biosynthetic process"/>
    <property type="evidence" value="ECO:0007669"/>
    <property type="project" value="UniProtKB-KW"/>
</dbReference>
<evidence type="ECO:0000259" key="15">
    <source>
        <dbReference type="PROSITE" id="PS51278"/>
    </source>
</evidence>
<dbReference type="AlphaFoldDB" id="A0A916ZVN3"/>
<sequence length="525" mass="59960">MCGIFASIDSTLDQSTLFDAFMKIKHRGPDYSEFKNISKNVFFGFHRLAINGLSPKGNQPMYKNHCWLIANAEIFNYQELAKKYDIVLETGSDCEILIDLYRKVGVEQMLKEVEAEFAFVLYDEITNQFIVARDHLGVRGLYLGKDELGATYFASESKSLSFCTALKQFPPAHYWTSSTGEFTRYFHHHYEASTATEEEYLTQINRLLTEAVEKRMMSERPVGCLLSGGLDSSLVAGILARAYKKQGKQLETFSIGLPGSPDLIAARKVAEHIGSKHHSVEATEAEFLAALEHTVYMLGSYDVTTIRASVGHQLIAKYVSEHSDVKVLFSGETADEFGSYLYFQNAPSEIAFQDEAIRLLEDIHFFDMKRGDRSISNAGLEARVPFADRAFVEYYMKIPAKDRMFGSAKMEKYLIRKAFEDEQLIPDEVLWRRKNGFSDSVSDLKKSWSSIIQTYIDTLITDEEFAMQKHAFPTLPASKEAYFYLKTFQKNYRKHFQLTPYQWLPKWCGDVKDPSARVLAIYEAD</sequence>
<dbReference type="Proteomes" id="UP000599688">
    <property type="component" value="Unassembled WGS sequence"/>
</dbReference>
<comment type="pathway">
    <text evidence="1">Amino-acid biosynthesis; L-asparagine biosynthesis; L-asparagine from L-aspartate (L-Gln route): step 1/1.</text>
</comment>
<feature type="domain" description="Glutamine amidotransferase type-2" evidence="15">
    <location>
        <begin position="2"/>
        <end position="180"/>
    </location>
</feature>
<evidence type="ECO:0000256" key="11">
    <source>
        <dbReference type="ARBA" id="ARBA00048741"/>
    </source>
</evidence>
<dbReference type="CDD" id="cd00712">
    <property type="entry name" value="AsnB"/>
    <property type="match status" value="1"/>
</dbReference>
<evidence type="ECO:0000256" key="8">
    <source>
        <dbReference type="ARBA" id="ARBA00022888"/>
    </source>
</evidence>
<gene>
    <name evidence="16" type="primary">asnB</name>
    <name evidence="16" type="ORF">GCM10010831_13870</name>
</gene>
<feature type="active site" description="For GATase activity" evidence="12">
    <location>
        <position position="2"/>
    </location>
</feature>
<dbReference type="Gene3D" id="3.40.50.620">
    <property type="entry name" value="HUPs"/>
    <property type="match status" value="1"/>
</dbReference>
<dbReference type="Pfam" id="PF13537">
    <property type="entry name" value="GATase_7"/>
    <property type="match status" value="1"/>
</dbReference>
<evidence type="ECO:0000256" key="7">
    <source>
        <dbReference type="ARBA" id="ARBA00022840"/>
    </source>
</evidence>
<evidence type="ECO:0000256" key="6">
    <source>
        <dbReference type="ARBA" id="ARBA00022741"/>
    </source>
</evidence>
<feature type="site" description="Important for beta-aspartyl-AMP intermediate formation" evidence="14">
    <location>
        <position position="332"/>
    </location>
</feature>
<evidence type="ECO:0000313" key="17">
    <source>
        <dbReference type="Proteomes" id="UP000599688"/>
    </source>
</evidence>
<keyword evidence="7 13" id="KW-0067">ATP-binding</keyword>
<dbReference type="NCBIfam" id="NF006949">
    <property type="entry name" value="PRK09431.1"/>
    <property type="match status" value="1"/>
</dbReference>
<protein>
    <recommendedName>
        <fullName evidence="3">asparagine synthase (glutamine-hydrolyzing)</fullName>
        <ecNumber evidence="3">6.3.5.4</ecNumber>
    </recommendedName>
    <alternativeName>
        <fullName evidence="10">Glutamine-dependent asparagine synthetase</fullName>
    </alternativeName>
</protein>
<evidence type="ECO:0000313" key="16">
    <source>
        <dbReference type="EMBL" id="GGE13718.1"/>
    </source>
</evidence>
<dbReference type="SUPFAM" id="SSF52402">
    <property type="entry name" value="Adenine nucleotide alpha hydrolases-like"/>
    <property type="match status" value="1"/>
</dbReference>
<feature type="binding site" evidence="13">
    <location>
        <position position="93"/>
    </location>
    <ligand>
        <name>L-glutamine</name>
        <dbReference type="ChEBI" id="CHEBI:58359"/>
    </ligand>
</feature>
<feature type="binding site" evidence="13">
    <location>
        <position position="255"/>
    </location>
    <ligand>
        <name>ATP</name>
        <dbReference type="ChEBI" id="CHEBI:30616"/>
    </ligand>
</feature>
<dbReference type="GO" id="GO:0005524">
    <property type="term" value="F:ATP binding"/>
    <property type="evidence" value="ECO:0007669"/>
    <property type="project" value="UniProtKB-KW"/>
</dbReference>
<dbReference type="EMBL" id="BMGL01000007">
    <property type="protein sequence ID" value="GGE13718.1"/>
    <property type="molecule type" value="Genomic_DNA"/>
</dbReference>
<feature type="binding site" evidence="13">
    <location>
        <begin position="330"/>
        <end position="331"/>
    </location>
    <ligand>
        <name>ATP</name>
        <dbReference type="ChEBI" id="CHEBI:30616"/>
    </ligand>
</feature>
<dbReference type="InterPro" id="IPR029055">
    <property type="entry name" value="Ntn_hydrolases_N"/>
</dbReference>
<dbReference type="InterPro" id="IPR014729">
    <property type="entry name" value="Rossmann-like_a/b/a_fold"/>
</dbReference>
<keyword evidence="5 12" id="KW-0028">Amino-acid biosynthesis</keyword>
<evidence type="ECO:0000256" key="5">
    <source>
        <dbReference type="ARBA" id="ARBA00022605"/>
    </source>
</evidence>
<dbReference type="PANTHER" id="PTHR11772:SF23">
    <property type="entry name" value="ASPARAGINE SYNTHETASE [GLUTAMINE-HYDROLYZING]"/>
    <property type="match status" value="1"/>
</dbReference>
<comment type="catalytic activity">
    <reaction evidence="11">
        <text>L-aspartate + L-glutamine + ATP + H2O = L-asparagine + L-glutamate + AMP + diphosphate + H(+)</text>
        <dbReference type="Rhea" id="RHEA:12228"/>
        <dbReference type="ChEBI" id="CHEBI:15377"/>
        <dbReference type="ChEBI" id="CHEBI:15378"/>
        <dbReference type="ChEBI" id="CHEBI:29985"/>
        <dbReference type="ChEBI" id="CHEBI:29991"/>
        <dbReference type="ChEBI" id="CHEBI:30616"/>
        <dbReference type="ChEBI" id="CHEBI:33019"/>
        <dbReference type="ChEBI" id="CHEBI:58048"/>
        <dbReference type="ChEBI" id="CHEBI:58359"/>
        <dbReference type="ChEBI" id="CHEBI:456215"/>
        <dbReference type="EC" id="6.3.5.4"/>
    </reaction>
</comment>
<dbReference type="SUPFAM" id="SSF56235">
    <property type="entry name" value="N-terminal nucleophile aminohydrolases (Ntn hydrolases)"/>
    <property type="match status" value="1"/>
</dbReference>
<name>A0A916ZVN3_9FLAO</name>
<keyword evidence="6 13" id="KW-0547">Nucleotide-binding</keyword>
<dbReference type="InterPro" id="IPR006426">
    <property type="entry name" value="Asn_synth_AEB"/>
</dbReference>
<dbReference type="PANTHER" id="PTHR11772">
    <property type="entry name" value="ASPARAGINE SYNTHETASE"/>
    <property type="match status" value="1"/>
</dbReference>
<dbReference type="PIRSF" id="PIRSF001589">
    <property type="entry name" value="Asn_synthetase_glu-h"/>
    <property type="match status" value="1"/>
</dbReference>
<evidence type="ECO:0000256" key="3">
    <source>
        <dbReference type="ARBA" id="ARBA00012737"/>
    </source>
</evidence>
<evidence type="ECO:0000256" key="4">
    <source>
        <dbReference type="ARBA" id="ARBA00022598"/>
    </source>
</evidence>
<comment type="similarity">
    <text evidence="2">Belongs to the asparagine synthetase family.</text>
</comment>
<keyword evidence="17" id="KW-1185">Reference proteome</keyword>
<comment type="caution">
    <text evidence="16">The sequence shown here is derived from an EMBL/GenBank/DDBJ whole genome shotgun (WGS) entry which is preliminary data.</text>
</comment>
<dbReference type="InterPro" id="IPR033738">
    <property type="entry name" value="AsnB_N"/>
</dbReference>
<evidence type="ECO:0000256" key="14">
    <source>
        <dbReference type="PIRSR" id="PIRSR001589-3"/>
    </source>
</evidence>
<dbReference type="Gene3D" id="3.60.20.10">
    <property type="entry name" value="Glutamine Phosphoribosylpyrophosphate, subunit 1, domain 1"/>
    <property type="match status" value="1"/>
</dbReference>
<proteinExistence type="inferred from homology"/>
<feature type="binding site" evidence="13">
    <location>
        <position position="225"/>
    </location>
    <ligand>
        <name>ATP</name>
        <dbReference type="ChEBI" id="CHEBI:30616"/>
    </ligand>
</feature>
<keyword evidence="4" id="KW-0436">Ligase</keyword>
<keyword evidence="9 12" id="KW-0315">Glutamine amidotransferase</keyword>
<evidence type="ECO:0000256" key="1">
    <source>
        <dbReference type="ARBA" id="ARBA00005187"/>
    </source>
</evidence>
<accession>A0A916ZVN3</accession>
<evidence type="ECO:0000256" key="9">
    <source>
        <dbReference type="ARBA" id="ARBA00022962"/>
    </source>
</evidence>
<dbReference type="InterPro" id="IPR001962">
    <property type="entry name" value="Asn_synthase"/>
</dbReference>
<evidence type="ECO:0000256" key="13">
    <source>
        <dbReference type="PIRSR" id="PIRSR001589-2"/>
    </source>
</evidence>
<dbReference type="PROSITE" id="PS51278">
    <property type="entry name" value="GATASE_TYPE_2"/>
    <property type="match status" value="1"/>
</dbReference>
<evidence type="ECO:0000256" key="10">
    <source>
        <dbReference type="ARBA" id="ARBA00030234"/>
    </source>
</evidence>
<dbReference type="InterPro" id="IPR050795">
    <property type="entry name" value="Asn_Synthetase"/>
</dbReference>
<organism evidence="16 17">
    <name type="scientific">Psychroflexus salis</name>
    <dbReference type="NCBI Taxonomy" id="1526574"/>
    <lineage>
        <taxon>Bacteria</taxon>
        <taxon>Pseudomonadati</taxon>
        <taxon>Bacteroidota</taxon>
        <taxon>Flavobacteriia</taxon>
        <taxon>Flavobacteriales</taxon>
        <taxon>Flavobacteriaceae</taxon>
        <taxon>Psychroflexus</taxon>
    </lineage>
</organism>
<dbReference type="Pfam" id="PF00733">
    <property type="entry name" value="Asn_synthase"/>
    <property type="match status" value="2"/>
</dbReference>
<evidence type="ECO:0000256" key="2">
    <source>
        <dbReference type="ARBA" id="ARBA00005752"/>
    </source>
</evidence>
<keyword evidence="8 12" id="KW-0061">Asparagine biosynthesis</keyword>
<dbReference type="InterPro" id="IPR017932">
    <property type="entry name" value="GATase_2_dom"/>
</dbReference>
<reference evidence="16 17" key="1">
    <citation type="journal article" date="2014" name="Int. J. Syst. Evol. Microbiol.">
        <title>Complete genome sequence of Corynebacterium casei LMG S-19264T (=DSM 44701T), isolated from a smear-ripened cheese.</title>
        <authorList>
            <consortium name="US DOE Joint Genome Institute (JGI-PGF)"/>
            <person name="Walter F."/>
            <person name="Albersmeier A."/>
            <person name="Kalinowski J."/>
            <person name="Ruckert C."/>
        </authorList>
    </citation>
    <scope>NUCLEOTIDE SEQUENCE [LARGE SCALE GENOMIC DNA]</scope>
    <source>
        <strain evidence="16 17">CGMCC 1.12925</strain>
    </source>
</reference>
<dbReference type="CDD" id="cd01991">
    <property type="entry name" value="Asn_synthase_B_C"/>
    <property type="match status" value="1"/>
</dbReference>
<evidence type="ECO:0000256" key="12">
    <source>
        <dbReference type="PIRSR" id="PIRSR001589-1"/>
    </source>
</evidence>
<dbReference type="GO" id="GO:0005829">
    <property type="term" value="C:cytosol"/>
    <property type="evidence" value="ECO:0007669"/>
    <property type="project" value="TreeGrafter"/>
</dbReference>
<dbReference type="RefSeq" id="WP_188406098.1">
    <property type="nucleotide sequence ID" value="NZ_BMGL01000007.1"/>
</dbReference>
<dbReference type="EC" id="6.3.5.4" evidence="3"/>
<dbReference type="GO" id="GO:0004066">
    <property type="term" value="F:asparagine synthase (glutamine-hydrolyzing) activity"/>
    <property type="evidence" value="ECO:0007669"/>
    <property type="project" value="UniProtKB-EC"/>
</dbReference>